<dbReference type="PANTHER" id="PTHR30296:SF0">
    <property type="entry name" value="LACTATE UTILIZATION PROTEIN A"/>
    <property type="match status" value="1"/>
</dbReference>
<feature type="domain" description="Cysteine-rich" evidence="1">
    <location>
        <begin position="4"/>
        <end position="82"/>
    </location>
</feature>
<name>A0A7W5H1Q0_9PORP</name>
<reference evidence="2 3" key="1">
    <citation type="submission" date="2020-08" db="EMBL/GenBank/DDBJ databases">
        <title>Genomic Encyclopedia of Type Strains, Phase IV (KMG-IV): sequencing the most valuable type-strain genomes for metagenomic binning, comparative biology and taxonomic classification.</title>
        <authorList>
            <person name="Goeker M."/>
        </authorList>
    </citation>
    <scope>NUCLEOTIDE SEQUENCE [LARGE SCALE GENOMIC DNA]</scope>
    <source>
        <strain evidence="2 3">DSM 27471</strain>
    </source>
</reference>
<feature type="domain" description="Cysteine-rich" evidence="1">
    <location>
        <begin position="133"/>
        <end position="217"/>
    </location>
</feature>
<sequence length="240" mass="26696">MTKVQLFIPCFIDQLYPETGFNTVKILEKAGCKVMFNTNQTCCGQPAFNSGYWKESRKLAVKFLQDFEENIPIVSPSGSCSGFVINDYPSLFKDDPVLLQRHANVSRNLYELSDFLVNVLQVVDFGACFPHKVTYHDSCSALRSYGIKEEPRELLSHVKGLELVEMNESEVCCGFGGTFSIKNTEISTAMVANKVRNGVESGAEYIVTSEASCAMNIAGYCKKNKVPLKVIHLADILSQF</sequence>
<dbReference type="EMBL" id="JACHYB010000001">
    <property type="protein sequence ID" value="MBB3186920.1"/>
    <property type="molecule type" value="Genomic_DNA"/>
</dbReference>
<dbReference type="RefSeq" id="WP_183412753.1">
    <property type="nucleotide sequence ID" value="NZ_JACHYB010000001.1"/>
</dbReference>
<evidence type="ECO:0000313" key="3">
    <source>
        <dbReference type="Proteomes" id="UP000544222"/>
    </source>
</evidence>
<evidence type="ECO:0000313" key="2">
    <source>
        <dbReference type="EMBL" id="MBB3186920.1"/>
    </source>
</evidence>
<dbReference type="AlphaFoldDB" id="A0A7W5H1Q0"/>
<evidence type="ECO:0000259" key="1">
    <source>
        <dbReference type="Pfam" id="PF02754"/>
    </source>
</evidence>
<proteinExistence type="predicted"/>
<dbReference type="GO" id="GO:0005829">
    <property type="term" value="C:cytosol"/>
    <property type="evidence" value="ECO:0007669"/>
    <property type="project" value="TreeGrafter"/>
</dbReference>
<dbReference type="GO" id="GO:0016491">
    <property type="term" value="F:oxidoreductase activity"/>
    <property type="evidence" value="ECO:0007669"/>
    <property type="project" value="UniProtKB-ARBA"/>
</dbReference>
<comment type="caution">
    <text evidence="2">The sequence shown here is derived from an EMBL/GenBank/DDBJ whole genome shotgun (WGS) entry which is preliminary data.</text>
</comment>
<accession>A0A7W5H1Q0</accession>
<keyword evidence="3" id="KW-1185">Reference proteome</keyword>
<dbReference type="InterPro" id="IPR004017">
    <property type="entry name" value="Cys_rich_dom"/>
</dbReference>
<gene>
    <name evidence="2" type="ORF">FHX64_001083</name>
</gene>
<dbReference type="Proteomes" id="UP000544222">
    <property type="component" value="Unassembled WGS sequence"/>
</dbReference>
<dbReference type="PANTHER" id="PTHR30296">
    <property type="entry name" value="UNCHARACTERIZED PROTEIN YKGE"/>
    <property type="match status" value="1"/>
</dbReference>
<protein>
    <submittedName>
        <fullName evidence="2">L-lactate dehydrogenase complex protein LldE</fullName>
    </submittedName>
</protein>
<organism evidence="2 3">
    <name type="scientific">Microbacter margulisiae</name>
    <dbReference type="NCBI Taxonomy" id="1350067"/>
    <lineage>
        <taxon>Bacteria</taxon>
        <taxon>Pseudomonadati</taxon>
        <taxon>Bacteroidota</taxon>
        <taxon>Bacteroidia</taxon>
        <taxon>Bacteroidales</taxon>
        <taxon>Porphyromonadaceae</taxon>
        <taxon>Microbacter</taxon>
    </lineage>
</organism>
<dbReference type="Pfam" id="PF02754">
    <property type="entry name" value="CCG"/>
    <property type="match status" value="2"/>
</dbReference>